<evidence type="ECO:0000256" key="1">
    <source>
        <dbReference type="SAM" id="Coils"/>
    </source>
</evidence>
<sequence>MDNLIREVQEIKDSLHFTQKETDDTKSTLRDHEHHVKVIETEISQIKADLQAHQNKADYLENQSRRNNILIDGVPDARDETWSQCEQKVKSLMKEKLKLDPMSIEIERAHRNGRFQDGGRPRSIVAKLLRFKDRDTIVQRAKYLKGSNIYINEDFSEMVRQKRKELIPKMKEARERGDIAYLKFDKLIIHPQENLTELKYLIAEVQDLTPDTPDKTEIPELPSELK</sequence>
<accession>A0A8K0A4V9</accession>
<proteinExistence type="predicted"/>
<dbReference type="Gene3D" id="3.30.70.1820">
    <property type="entry name" value="L1 transposable element, RRM domain"/>
    <property type="match status" value="1"/>
</dbReference>
<keyword evidence="1" id="KW-0175">Coiled coil</keyword>
<reference evidence="2" key="1">
    <citation type="submission" date="2022-01" db="EMBL/GenBank/DDBJ databases">
        <authorList>
            <person name="Braso-Vives M."/>
        </authorList>
    </citation>
    <scope>NUCLEOTIDE SEQUENCE</scope>
</reference>
<name>A0A8K0A4V9_BRALA</name>
<keyword evidence="3" id="KW-1185">Reference proteome</keyword>
<dbReference type="EMBL" id="OV696692">
    <property type="protein sequence ID" value="CAH1268899.1"/>
    <property type="molecule type" value="Genomic_DNA"/>
</dbReference>
<dbReference type="Proteomes" id="UP000838412">
    <property type="component" value="Chromosome 7"/>
</dbReference>
<feature type="coiled-coil region" evidence="1">
    <location>
        <begin position="1"/>
        <end position="63"/>
    </location>
</feature>
<dbReference type="OrthoDB" id="10043757at2759"/>
<gene>
    <name evidence="2" type="primary">Hypp4017</name>
    <name evidence="2" type="ORF">BLAG_LOCUS21690</name>
</gene>
<evidence type="ECO:0000313" key="3">
    <source>
        <dbReference type="Proteomes" id="UP000838412"/>
    </source>
</evidence>
<protein>
    <submittedName>
        <fullName evidence="2">Hypp4017 protein</fullName>
    </submittedName>
</protein>
<dbReference type="AlphaFoldDB" id="A0A8K0A4V9"/>
<organism evidence="2 3">
    <name type="scientific">Branchiostoma lanceolatum</name>
    <name type="common">Common lancelet</name>
    <name type="synonym">Amphioxus lanceolatum</name>
    <dbReference type="NCBI Taxonomy" id="7740"/>
    <lineage>
        <taxon>Eukaryota</taxon>
        <taxon>Metazoa</taxon>
        <taxon>Chordata</taxon>
        <taxon>Cephalochordata</taxon>
        <taxon>Leptocardii</taxon>
        <taxon>Amphioxiformes</taxon>
        <taxon>Branchiostomatidae</taxon>
        <taxon>Branchiostoma</taxon>
    </lineage>
</organism>
<dbReference type="InterPro" id="IPR004244">
    <property type="entry name" value="Transposase_22"/>
</dbReference>
<dbReference type="PANTHER" id="PTHR11505">
    <property type="entry name" value="L1 TRANSPOSABLE ELEMENT-RELATED"/>
    <property type="match status" value="1"/>
</dbReference>
<evidence type="ECO:0000313" key="2">
    <source>
        <dbReference type="EMBL" id="CAH1268899.1"/>
    </source>
</evidence>